<evidence type="ECO:0000259" key="9">
    <source>
        <dbReference type="Pfam" id="PF01850"/>
    </source>
</evidence>
<accession>A0A344LCE5</accession>
<dbReference type="GO" id="GO:0016787">
    <property type="term" value="F:hydrolase activity"/>
    <property type="evidence" value="ECO:0007669"/>
    <property type="project" value="UniProtKB-KW"/>
</dbReference>
<dbReference type="PANTHER" id="PTHR33653:SF1">
    <property type="entry name" value="RIBONUCLEASE VAPC2"/>
    <property type="match status" value="1"/>
</dbReference>
<dbReference type="Proteomes" id="UP000250434">
    <property type="component" value="Chromosome"/>
</dbReference>
<organism evidence="10 11">
    <name type="scientific">Amycolatopsis albispora</name>
    <dbReference type="NCBI Taxonomy" id="1804986"/>
    <lineage>
        <taxon>Bacteria</taxon>
        <taxon>Bacillati</taxon>
        <taxon>Actinomycetota</taxon>
        <taxon>Actinomycetes</taxon>
        <taxon>Pseudonocardiales</taxon>
        <taxon>Pseudonocardiaceae</taxon>
        <taxon>Amycolatopsis</taxon>
    </lineage>
</organism>
<dbReference type="GO" id="GO:0004540">
    <property type="term" value="F:RNA nuclease activity"/>
    <property type="evidence" value="ECO:0007669"/>
    <property type="project" value="InterPro"/>
</dbReference>
<dbReference type="Pfam" id="PF01850">
    <property type="entry name" value="PIN"/>
    <property type="match status" value="1"/>
</dbReference>
<comment type="similarity">
    <text evidence="7 8">Belongs to the PINc/VapC protein family.</text>
</comment>
<name>A0A344LCE5_9PSEU</name>
<dbReference type="KEGG" id="aab:A4R43_27185"/>
<dbReference type="CDD" id="cd18732">
    <property type="entry name" value="PIN_MtVapC4-C5_like"/>
    <property type="match status" value="1"/>
</dbReference>
<evidence type="ECO:0000256" key="7">
    <source>
        <dbReference type="ARBA" id="ARBA00038093"/>
    </source>
</evidence>
<protein>
    <recommendedName>
        <fullName evidence="8">Ribonuclease VapC</fullName>
        <shortName evidence="8">RNase VapC</shortName>
        <ecNumber evidence="8">3.1.-.-</ecNumber>
    </recommendedName>
    <alternativeName>
        <fullName evidence="8">Toxin VapC</fullName>
    </alternativeName>
</protein>
<feature type="binding site" evidence="8">
    <location>
        <position position="11"/>
    </location>
    <ligand>
        <name>Mg(2+)</name>
        <dbReference type="ChEBI" id="CHEBI:18420"/>
    </ligand>
</feature>
<keyword evidence="3 8" id="KW-0540">Nuclease</keyword>
<evidence type="ECO:0000256" key="4">
    <source>
        <dbReference type="ARBA" id="ARBA00022723"/>
    </source>
</evidence>
<dbReference type="InterPro" id="IPR022907">
    <property type="entry name" value="VapC_family"/>
</dbReference>
<evidence type="ECO:0000256" key="3">
    <source>
        <dbReference type="ARBA" id="ARBA00022722"/>
    </source>
</evidence>
<proteinExistence type="inferred from homology"/>
<comment type="cofactor">
    <cofactor evidence="1 8">
        <name>Mg(2+)</name>
        <dbReference type="ChEBI" id="CHEBI:18420"/>
    </cofactor>
</comment>
<gene>
    <name evidence="8" type="primary">vapC</name>
    <name evidence="10" type="ORF">A4R43_27185</name>
</gene>
<keyword evidence="5 8" id="KW-0378">Hydrolase</keyword>
<dbReference type="HAMAP" id="MF_00265">
    <property type="entry name" value="VapC_Nob1"/>
    <property type="match status" value="1"/>
</dbReference>
<reference evidence="10 11" key="1">
    <citation type="submission" date="2016-04" db="EMBL/GenBank/DDBJ databases">
        <title>Complete genome sequence and analysis of deep-sea sediment isolate, Amycolatopsis sp. WP1.</title>
        <authorList>
            <person name="Wang H."/>
            <person name="Chen S."/>
            <person name="Wu Q."/>
        </authorList>
    </citation>
    <scope>NUCLEOTIDE SEQUENCE [LARGE SCALE GENOMIC DNA]</scope>
    <source>
        <strain evidence="10 11">WP1</strain>
    </source>
</reference>
<keyword evidence="11" id="KW-1185">Reference proteome</keyword>
<evidence type="ECO:0000256" key="8">
    <source>
        <dbReference type="HAMAP-Rule" id="MF_00265"/>
    </source>
</evidence>
<evidence type="ECO:0000256" key="6">
    <source>
        <dbReference type="ARBA" id="ARBA00022842"/>
    </source>
</evidence>
<dbReference type="InterPro" id="IPR050556">
    <property type="entry name" value="Type_II_TA_system_RNase"/>
</dbReference>
<dbReference type="InterPro" id="IPR029060">
    <property type="entry name" value="PIN-like_dom_sf"/>
</dbReference>
<keyword evidence="6 8" id="KW-0460">Magnesium</keyword>
<dbReference type="SUPFAM" id="SSF88723">
    <property type="entry name" value="PIN domain-like"/>
    <property type="match status" value="1"/>
</dbReference>
<evidence type="ECO:0000256" key="2">
    <source>
        <dbReference type="ARBA" id="ARBA00022649"/>
    </source>
</evidence>
<dbReference type="OrthoDB" id="3257696at2"/>
<dbReference type="RefSeq" id="WP_113694956.1">
    <property type="nucleotide sequence ID" value="NZ_CP015163.1"/>
</dbReference>
<dbReference type="Gene3D" id="3.40.50.1010">
    <property type="entry name" value="5'-nuclease"/>
    <property type="match status" value="1"/>
</dbReference>
<keyword evidence="4 8" id="KW-0479">Metal-binding</keyword>
<keyword evidence="2 8" id="KW-1277">Toxin-antitoxin system</keyword>
<dbReference type="PANTHER" id="PTHR33653">
    <property type="entry name" value="RIBONUCLEASE VAPC2"/>
    <property type="match status" value="1"/>
</dbReference>
<evidence type="ECO:0000313" key="11">
    <source>
        <dbReference type="Proteomes" id="UP000250434"/>
    </source>
</evidence>
<evidence type="ECO:0000256" key="1">
    <source>
        <dbReference type="ARBA" id="ARBA00001946"/>
    </source>
</evidence>
<keyword evidence="8" id="KW-0800">Toxin</keyword>
<dbReference type="InterPro" id="IPR002716">
    <property type="entry name" value="PIN_dom"/>
</dbReference>
<dbReference type="EC" id="3.1.-.-" evidence="8"/>
<evidence type="ECO:0000256" key="5">
    <source>
        <dbReference type="ARBA" id="ARBA00022801"/>
    </source>
</evidence>
<dbReference type="GO" id="GO:0090729">
    <property type="term" value="F:toxin activity"/>
    <property type="evidence" value="ECO:0007669"/>
    <property type="project" value="UniProtKB-KW"/>
</dbReference>
<dbReference type="AlphaFoldDB" id="A0A344LCE5"/>
<dbReference type="EMBL" id="CP015163">
    <property type="protein sequence ID" value="AXB45719.1"/>
    <property type="molecule type" value="Genomic_DNA"/>
</dbReference>
<dbReference type="GO" id="GO:0000287">
    <property type="term" value="F:magnesium ion binding"/>
    <property type="evidence" value="ECO:0007669"/>
    <property type="project" value="UniProtKB-UniRule"/>
</dbReference>
<sequence length="137" mass="14711">MSAARPRVLLDTSAVLDPPERADLPPDSEVAISAITLAELAAGVHAATRPRERAVRLARLQRVEASIASLSFSPAAARMYGQLYAMVLEAGKSPRPRRMDLLIASVAAIHGLPLVTRNAPDFEDLEPLVKVIGLARR</sequence>
<evidence type="ECO:0000313" key="10">
    <source>
        <dbReference type="EMBL" id="AXB45719.1"/>
    </source>
</evidence>
<feature type="binding site" evidence="8">
    <location>
        <position position="100"/>
    </location>
    <ligand>
        <name>Mg(2+)</name>
        <dbReference type="ChEBI" id="CHEBI:18420"/>
    </ligand>
</feature>
<comment type="function">
    <text evidence="8">Toxic component of a toxin-antitoxin (TA) system. An RNase.</text>
</comment>
<feature type="domain" description="PIN" evidence="9">
    <location>
        <begin position="9"/>
        <end position="119"/>
    </location>
</feature>